<dbReference type="Proteomes" id="UP001148662">
    <property type="component" value="Unassembled WGS sequence"/>
</dbReference>
<comment type="caution">
    <text evidence="1">The sequence shown here is derived from an EMBL/GenBank/DDBJ whole genome shotgun (WGS) entry which is preliminary data.</text>
</comment>
<dbReference type="EMBL" id="JANHOG010000608">
    <property type="protein sequence ID" value="KAJ3552860.1"/>
    <property type="molecule type" value="Genomic_DNA"/>
</dbReference>
<proteinExistence type="predicted"/>
<reference evidence="1" key="1">
    <citation type="submission" date="2022-07" db="EMBL/GenBank/DDBJ databases">
        <title>Genome Sequence of Phlebia brevispora.</title>
        <authorList>
            <person name="Buettner E."/>
        </authorList>
    </citation>
    <scope>NUCLEOTIDE SEQUENCE</scope>
    <source>
        <strain evidence="1">MPL23</strain>
    </source>
</reference>
<accession>A0ACC1T4C2</accession>
<gene>
    <name evidence="1" type="ORF">NM688_g3930</name>
</gene>
<evidence type="ECO:0000313" key="1">
    <source>
        <dbReference type="EMBL" id="KAJ3552860.1"/>
    </source>
</evidence>
<keyword evidence="2" id="KW-1185">Reference proteome</keyword>
<name>A0ACC1T4C2_9APHY</name>
<sequence>MNAEALNGRLLFAIPKKGRSQLLVEHEMFPHSGLGRLHDKCIQILAGADIQFRRDHRLDVALVKNHPIALVFLPASDIPSFVGKGNIDLGITGHDVILEARMQDHVTEELRLGFGKCALQVQVPESGPIQSVEQLAGKRVVTSFEVLSGEYFGQLDEKLGFTGDAKTKIEYVGGSVEAACSLGLADGIVDLVESGDTMRAAGLHAIATVLETEAVLIKSSVRKHPSLDSLIRMITSRIAGVVAADRYVVCEYNVRRDLLAKASAVTPGRRAPTISPLEDEAWVAVNAMVEKKNMAEVMDKLSITSLLLGHTSCEYPAENPPFRGRFNPSRGRGRPPYRGRASPSRGRWSGNYASGRDILDGLVPKPLKTISQSEGSSMPDIVAEDVQYLASYNWDNTEEPTIIVPGSPRVWLSRAVPFKVDPDSGHALVDQNSYRMPSYPLLPLFRAVDFMEQERMSKFDWASVDIVTDRNTLRKLLAFAQGDKSEFRIDIQLAGLWTVLFHRWEHRHLDGDEKRGYADSFERATTAPAPGMENWTGVGHNRVISYDLAGLKIVLRYAVEAYYPPDGDSHASSVERGQAVVEKKLDPLDDLTDTISSLHITKPPLQAATNDPSRTHDVRIVRGGAEVPQSALIKLKTRSERSIAYFDWGHFYPQQFLGQIPTQIMAVHRSGSFFDIQEKTLDAPEFQAVAGDAQNGLKKLCHILEEIHNFAMAHGKEARLSLLCRGGELRVMQRRSADSYLPSEVIGLQSSYRTYAPLYIAVDLSLYKMSNFQNRYQTGNASARGQRGPFVRGRGTYPNRGGTSYRGRASPFRSHQSGSNVPDRDLLVGLGKTPIKTIRRDTESYTTKVEIKDVKYLASYNWLEDDQPTIVVPGSPRIWLNKPVPFNVSPDDGERCIDQDEYRMTSRRKLVPLFRAVDFMENEQKGPKFDWTSVDIITDRNNLRKLLAFAEGKDDEFRIDMELAGRWNVLLNRWGDHTLEPAYGYGGSFEHATTTSGPGCERGTLAGHHRILTYDLAGLKLVVRYEVDACYPDKSTQGAGAAATDATVSDPFEDLVGAVSGLSIAKTSTDVSEAQAARKDDVKIIRGGVEVPQSSLIKIKTRSSRNVDSFDWGQYYPQQLLGQTFTQVIGVHTSGEFFEIREKKLDAPEFRAIADEAQEGLKKLRRVLEQIHDFVVTQGKAARLSMVCKDGVLQVMQRESTDSYLPPDLLSRFDPASYCMKSNIADMTLNSQEEYLYLCIVRKLTDSEPAPVGFIKMPIVQTKSGKPSSLTDLRHECQLRRFMDEEDAFLFALPRDANMMCPISNMDEETLSVKEYLRMASEIALGSFRDTRDQQAGNDGNGDNCSLHNGSDSSETCAPTGIEPILNLNFHLSCWYDRFQSPDPTESMSPKYTRERATSYIVTPLPDYFFAKSCTFTAFARACADGHRVVFSIESAFQDKSLFYVGTAGKSRQVEVYSLPGVVPRTFPDKSVASNGILWTHLALVWKITSGEGEVQIYVDGELIYVDAIERKDRVDFLRGLMSTNFVLGRSKKDGFWDGGWDGDIAGARVYSHALDESEVRELAEEAPKVPNPNHPKAWNDRQV</sequence>
<organism evidence="1 2">
    <name type="scientific">Phlebia brevispora</name>
    <dbReference type="NCBI Taxonomy" id="194682"/>
    <lineage>
        <taxon>Eukaryota</taxon>
        <taxon>Fungi</taxon>
        <taxon>Dikarya</taxon>
        <taxon>Basidiomycota</taxon>
        <taxon>Agaricomycotina</taxon>
        <taxon>Agaricomycetes</taxon>
        <taxon>Polyporales</taxon>
        <taxon>Meruliaceae</taxon>
        <taxon>Phlebia</taxon>
    </lineage>
</organism>
<protein>
    <submittedName>
        <fullName evidence="1">Uncharacterized protein</fullName>
    </submittedName>
</protein>
<evidence type="ECO:0000313" key="2">
    <source>
        <dbReference type="Proteomes" id="UP001148662"/>
    </source>
</evidence>